<dbReference type="Proteomes" id="UP000827133">
    <property type="component" value="Unassembled WGS sequence"/>
</dbReference>
<sequence>MNFIDNEAVDSFTADDNLTIFETFVSETGTPINVRKGKKSLEYGGKFRNAVIETMKESWDSETLDETIARLLSLEEHDIIRLYNGLSATHRERKAKGKGNKAVV</sequence>
<reference evidence="1" key="1">
    <citation type="journal article" date="2021" name="Mol. Plant Microbe Interact.">
        <title>Telomere to telomere genome assembly of Fusarium musae F31, causal agent of crown rot disease of banana.</title>
        <authorList>
            <person name="Degradi L."/>
            <person name="Tava V."/>
            <person name="Kunova A."/>
            <person name="Cortesi P."/>
            <person name="Saracchi M."/>
            <person name="Pasquali M."/>
        </authorList>
    </citation>
    <scope>NUCLEOTIDE SEQUENCE</scope>
    <source>
        <strain evidence="1">F31</strain>
    </source>
</reference>
<evidence type="ECO:0000313" key="1">
    <source>
        <dbReference type="EMBL" id="KAG9504947.1"/>
    </source>
</evidence>
<proteinExistence type="predicted"/>
<gene>
    <name evidence="1" type="ORF">J7337_004928</name>
</gene>
<dbReference type="AlphaFoldDB" id="A0A9P8DMW4"/>
<organism evidence="1 2">
    <name type="scientific">Fusarium musae</name>
    <dbReference type="NCBI Taxonomy" id="1042133"/>
    <lineage>
        <taxon>Eukaryota</taxon>
        <taxon>Fungi</taxon>
        <taxon>Dikarya</taxon>
        <taxon>Ascomycota</taxon>
        <taxon>Pezizomycotina</taxon>
        <taxon>Sordariomycetes</taxon>
        <taxon>Hypocreomycetidae</taxon>
        <taxon>Hypocreales</taxon>
        <taxon>Nectriaceae</taxon>
        <taxon>Fusarium</taxon>
    </lineage>
</organism>
<dbReference type="KEGG" id="fmu:J7337_004928"/>
<name>A0A9P8DMW4_9HYPO</name>
<accession>A0A9P8DMW4</accession>
<dbReference type="RefSeq" id="XP_044683946.1">
    <property type="nucleotide sequence ID" value="XM_044822613.1"/>
</dbReference>
<protein>
    <submittedName>
        <fullName evidence="1">Uncharacterized protein</fullName>
    </submittedName>
</protein>
<evidence type="ECO:0000313" key="2">
    <source>
        <dbReference type="Proteomes" id="UP000827133"/>
    </source>
</evidence>
<comment type="caution">
    <text evidence="1">The sequence shown here is derived from an EMBL/GenBank/DDBJ whole genome shotgun (WGS) entry which is preliminary data.</text>
</comment>
<keyword evidence="2" id="KW-1185">Reference proteome</keyword>
<dbReference type="EMBL" id="JAHBCI010000003">
    <property type="protein sequence ID" value="KAG9504947.1"/>
    <property type="molecule type" value="Genomic_DNA"/>
</dbReference>
<dbReference type="GeneID" id="68312784"/>